<evidence type="ECO:0000259" key="2">
    <source>
        <dbReference type="Pfam" id="PF04738"/>
    </source>
</evidence>
<organism evidence="3">
    <name type="scientific">Nonomuraea sp. WU8817</name>
    <dbReference type="NCBI Taxonomy" id="653884"/>
    <lineage>
        <taxon>Bacteria</taxon>
        <taxon>Bacillati</taxon>
        <taxon>Actinomycetota</taxon>
        <taxon>Actinomycetes</taxon>
        <taxon>Streptosporangiales</taxon>
        <taxon>Streptosporangiaceae</taxon>
        <taxon>Nonomuraea</taxon>
    </lineage>
</organism>
<dbReference type="Pfam" id="PF04738">
    <property type="entry name" value="Lant_dehydr_N"/>
    <property type="match status" value="2"/>
</dbReference>
<feature type="domain" description="Lantibiotic dehydratase N-terminal" evidence="2">
    <location>
        <begin position="632"/>
        <end position="766"/>
    </location>
</feature>
<sequence length="829" mass="89225">MSRHAPPAVARVGGLPAAALHGVACPEATRLAGRVVHLTEELTRRAAVLSDALYEVIGAAGAHKPILVAIRRDLHGLRRPKRVEVLPAPLAEPVRTWISLWEERARVHAVLPDVLAREERLAWEALRELAATPAVRHGLAHASPDLSADLEKWLADTGWRPRPSTLASLLRYVKRVAAKTSPFSTFTTVHEVRWVDGGAAWQVPDTAPTVVVEADVGLRLLVESVLPRMPEVAAARVVRLSPAAYASGDRLAFPEPGGRMRAVDRTSALDTLVELLRAEQRWDAAIAKLTGAGLAGHGAEDGTRDSASDGTAAAEQVLSGLVRGGLVEAVVPVPGQAARPFARLADWAAPAAPAGPLHRIQVALDQAGPLGDGDPLASACAHVARRLTAELPALGLPVMPVPDLRRRVLRESALGAPVACALREWRPVLADLQRVRRWLAVHDPMLPLRLTLADRVRDWFGPGSAAPLLDVYARVRTAEPGTPLDPDFLEHPDPLAGVTDPRLTRLRELRAASVAALTGGRAEEALSEPPAWVRDPGPVTCYVQPFQGEDGLRLVLNAAHGGHGRGITRWTRLLGAEPPPGEPPAAESPPGESPPGELPPGACLVAELPGTFGHSLNLHAPATGWELTYPGAVNQAPPERRVPLAELQVRHDAGRGVVELWWPRAGRRVVPVHAGMMSETLLPPLARLLVEAFGTTHLTHPTLPPVVRAAGPRIDLGRVTLARAQWTARREEIPRRGGDDAAHLVAVHAWLRAAGIPRRCFVRVREPQVRRDRLAFDKRHKPVFVDFGSWPSVLEFDRIVTRATGDLELTEALPDGERAVELAIEIGAR</sequence>
<protein>
    <submittedName>
        <fullName evidence="3">Dehydratase</fullName>
    </submittedName>
</protein>
<accession>C6G210</accession>
<reference evidence="3" key="1">
    <citation type="journal article" date="2009" name="J. Am. Chem. Soc.">
        <title>Ribosomally synthesized thiopeptide antibiotics targeting elongation factor Tu.</title>
        <authorList>
            <person name="Morris R.P."/>
            <person name="Leeds J.A."/>
            <person name="Naegeli H.U."/>
            <person name="Oberer L."/>
            <person name="Memmert K."/>
            <person name="Weber E."/>
            <person name="LaMarche M.J."/>
            <person name="Parker C.N."/>
            <person name="Burrer N."/>
            <person name="Esterow S."/>
            <person name="Hein A.E."/>
            <person name="Schmitt E.K."/>
            <person name="Krastel P."/>
        </authorList>
    </citation>
    <scope>NUCLEOTIDE SEQUENCE</scope>
    <source>
        <strain evidence="3">WU8817</strain>
    </source>
</reference>
<dbReference type="InterPro" id="IPR006827">
    <property type="entry name" value="Lant_deHydtase_N"/>
</dbReference>
<evidence type="ECO:0000313" key="3">
    <source>
        <dbReference type="EMBL" id="ACS83761.1"/>
    </source>
</evidence>
<feature type="domain" description="Lantibiotic dehydratase N-terminal" evidence="2">
    <location>
        <begin position="132"/>
        <end position="432"/>
    </location>
</feature>
<proteinExistence type="predicted"/>
<feature type="region of interest" description="Disordered" evidence="1">
    <location>
        <begin position="573"/>
        <end position="601"/>
    </location>
</feature>
<name>C6G210_9ACTN</name>
<dbReference type="EMBL" id="FJ461359">
    <property type="protein sequence ID" value="ACS83761.1"/>
    <property type="molecule type" value="Genomic_DNA"/>
</dbReference>
<feature type="compositionally biased region" description="Pro residues" evidence="1">
    <location>
        <begin position="577"/>
        <end position="598"/>
    </location>
</feature>
<dbReference type="AlphaFoldDB" id="C6G210"/>
<evidence type="ECO:0000256" key="1">
    <source>
        <dbReference type="SAM" id="MobiDB-lite"/>
    </source>
</evidence>
<gene>
    <name evidence="3" type="primary">tpdP</name>
</gene>